<sequence length="198" mass="20418">MAAKKWPKWLIGISSVVSFTGFLYVAQGHQSGGNAQEISDPPTNNANSSAGGVDTIGSIPLSANTAQQNGQDGGSTIKTFVHSRAEFSEIEGLSAEAKAEREKELEQLDWDSTGGETANIPPVTVTTPASGKSAAQAPKPTTATTARKSTSVQAPKSTPKPSAAVQAPTPTPTPSAIVPTPAPAPAPVFRSDRRSRRS</sequence>
<feature type="compositionally biased region" description="Polar residues" evidence="1">
    <location>
        <begin position="32"/>
        <end position="50"/>
    </location>
</feature>
<organism evidence="2 3">
    <name type="scientific">Ferviditalea candida</name>
    <dbReference type="NCBI Taxonomy" id="3108399"/>
    <lineage>
        <taxon>Bacteria</taxon>
        <taxon>Bacillati</taxon>
        <taxon>Bacillota</taxon>
        <taxon>Bacilli</taxon>
        <taxon>Bacillales</taxon>
        <taxon>Paenibacillaceae</taxon>
        <taxon>Ferviditalea</taxon>
    </lineage>
</organism>
<feature type="region of interest" description="Disordered" evidence="1">
    <location>
        <begin position="32"/>
        <end position="198"/>
    </location>
</feature>
<dbReference type="RefSeq" id="WP_371754311.1">
    <property type="nucleotide sequence ID" value="NZ_JAYJLD010000014.1"/>
</dbReference>
<evidence type="ECO:0000313" key="3">
    <source>
        <dbReference type="Proteomes" id="UP001310386"/>
    </source>
</evidence>
<reference evidence="2" key="1">
    <citation type="submission" date="2023-12" db="EMBL/GenBank/DDBJ databases">
        <title>Fervidustalea candida gen. nov., sp. nov., a novel member of the family Paenibacillaceae isolated from a geothermal area.</title>
        <authorList>
            <person name="Li W.-J."/>
            <person name="Jiao J.-Y."/>
            <person name="Chen Y."/>
        </authorList>
    </citation>
    <scope>NUCLEOTIDE SEQUENCE</scope>
    <source>
        <strain evidence="2">SYSU GA230002</strain>
    </source>
</reference>
<evidence type="ECO:0000313" key="2">
    <source>
        <dbReference type="EMBL" id="MEB3102194.1"/>
    </source>
</evidence>
<accession>A0ABU5ZI89</accession>
<comment type="caution">
    <text evidence="2">The sequence shown here is derived from an EMBL/GenBank/DDBJ whole genome shotgun (WGS) entry which is preliminary data.</text>
</comment>
<feature type="compositionally biased region" description="Low complexity" evidence="1">
    <location>
        <begin position="132"/>
        <end position="151"/>
    </location>
</feature>
<proteinExistence type="predicted"/>
<protein>
    <submittedName>
        <fullName evidence="2">Uncharacterized protein</fullName>
    </submittedName>
</protein>
<feature type="compositionally biased region" description="Basic and acidic residues" evidence="1">
    <location>
        <begin position="97"/>
        <end position="106"/>
    </location>
</feature>
<gene>
    <name evidence="2" type="ORF">VF724_11025</name>
</gene>
<keyword evidence="3" id="KW-1185">Reference proteome</keyword>
<dbReference type="EMBL" id="JAYJLD010000014">
    <property type="protein sequence ID" value="MEB3102194.1"/>
    <property type="molecule type" value="Genomic_DNA"/>
</dbReference>
<name>A0ABU5ZI89_9BACL</name>
<feature type="compositionally biased region" description="Low complexity" evidence="1">
    <location>
        <begin position="161"/>
        <end position="179"/>
    </location>
</feature>
<feature type="compositionally biased region" description="Polar residues" evidence="1">
    <location>
        <begin position="61"/>
        <end position="78"/>
    </location>
</feature>
<dbReference type="Proteomes" id="UP001310386">
    <property type="component" value="Unassembled WGS sequence"/>
</dbReference>
<evidence type="ECO:0000256" key="1">
    <source>
        <dbReference type="SAM" id="MobiDB-lite"/>
    </source>
</evidence>